<accession>A0A178XT95</accession>
<dbReference type="CDD" id="cd05018">
    <property type="entry name" value="CoxG"/>
    <property type="match status" value="1"/>
</dbReference>
<feature type="transmembrane region" description="Helical" evidence="1">
    <location>
        <begin position="202"/>
        <end position="223"/>
    </location>
</feature>
<dbReference type="PANTHER" id="PTHR38588">
    <property type="entry name" value="BLL0334 PROTEIN"/>
    <property type="match status" value="1"/>
</dbReference>
<dbReference type="Pfam" id="PF06240">
    <property type="entry name" value="COXG"/>
    <property type="match status" value="1"/>
</dbReference>
<keyword evidence="1" id="KW-0472">Membrane</keyword>
<name>A0A178XT95_9HYPH</name>
<dbReference type="EMBL" id="LPUX01000061">
    <property type="protein sequence ID" value="OAP38461.1"/>
    <property type="molecule type" value="Genomic_DNA"/>
</dbReference>
<organism evidence="2 3">
    <name type="scientific">Sinorhizobium glycinis</name>
    <dbReference type="NCBI Taxonomy" id="1472378"/>
    <lineage>
        <taxon>Bacteria</taxon>
        <taxon>Pseudomonadati</taxon>
        <taxon>Pseudomonadota</taxon>
        <taxon>Alphaproteobacteria</taxon>
        <taxon>Hyphomicrobiales</taxon>
        <taxon>Rhizobiaceae</taxon>
        <taxon>Sinorhizobium/Ensifer group</taxon>
        <taxon>Sinorhizobium</taxon>
    </lineage>
</organism>
<dbReference type="InterPro" id="IPR010419">
    <property type="entry name" value="CO_DH_gsu"/>
</dbReference>
<dbReference type="Gene3D" id="3.30.530.20">
    <property type="match status" value="1"/>
</dbReference>
<proteinExistence type="predicted"/>
<keyword evidence="1" id="KW-0812">Transmembrane</keyword>
<feature type="transmembrane region" description="Helical" evidence="1">
    <location>
        <begin position="243"/>
        <end position="261"/>
    </location>
</feature>
<dbReference type="RefSeq" id="WP_064243000.1">
    <property type="nucleotide sequence ID" value="NZ_LPUX01000061.1"/>
</dbReference>
<protein>
    <submittedName>
        <fullName evidence="2">Carbon monoxide dehydrogenase</fullName>
    </submittedName>
</protein>
<dbReference type="PANTHER" id="PTHR38588:SF1">
    <property type="entry name" value="BLL0334 PROTEIN"/>
    <property type="match status" value="1"/>
</dbReference>
<evidence type="ECO:0000313" key="2">
    <source>
        <dbReference type="EMBL" id="OAP38461.1"/>
    </source>
</evidence>
<dbReference type="Proteomes" id="UP000094025">
    <property type="component" value="Unassembled WGS sequence"/>
</dbReference>
<evidence type="ECO:0000313" key="3">
    <source>
        <dbReference type="Proteomes" id="UP000094025"/>
    </source>
</evidence>
<keyword evidence="1" id="KW-1133">Transmembrane helix</keyword>
<dbReference type="InterPro" id="IPR023393">
    <property type="entry name" value="START-like_dom_sf"/>
</dbReference>
<dbReference type="OrthoDB" id="9787428at2"/>
<dbReference type="AlphaFoldDB" id="A0A178XT95"/>
<reference evidence="2 3" key="1">
    <citation type="journal article" date="2016" name="Int. J. Syst. Evol. Microbiol.">
        <title>Ensifer glycinis sp. nov., an novel rhizobial species associated with Glycine spp.</title>
        <authorList>
            <person name="Yan H."/>
            <person name="Yan J."/>
            <person name="Sui X.H."/>
            <person name="Wang E.T."/>
            <person name="Chen W.X."/>
            <person name="Zhang X.X."/>
            <person name="Chen W.F."/>
        </authorList>
    </citation>
    <scope>NUCLEOTIDE SEQUENCE [LARGE SCALE GENOMIC DNA]</scope>
    <source>
        <strain evidence="2 3">CCBAU 23380</strain>
    </source>
</reference>
<gene>
    <name evidence="2" type="ORF">AU381_23145</name>
</gene>
<dbReference type="SUPFAM" id="SSF55961">
    <property type="entry name" value="Bet v1-like"/>
    <property type="match status" value="1"/>
</dbReference>
<dbReference type="STRING" id="1472378.AU381_23145"/>
<comment type="caution">
    <text evidence="2">The sequence shown here is derived from an EMBL/GenBank/DDBJ whole genome shotgun (WGS) entry which is preliminary data.</text>
</comment>
<evidence type="ECO:0000256" key="1">
    <source>
        <dbReference type="SAM" id="Phobius"/>
    </source>
</evidence>
<sequence length="268" mass="27700">MDMTGQQHIPASKEEVWSALNDADVLKVCIPGCQELTKSSETEMSAVAVMKVGPVKARFQGAVTLSDLDPPNGYRITGEGQGGVAGFAKGVAVVRLEAVEDGTVLHYTVDAQIGGKLSQLGGRLIDATAKQMSWQFFKRFAEEIHARQGARQSLATSTASDALAQPGLVRQSVAVASSSENASALPRARAVQVSASPTGTSLSLPVLAAVVFAAVVVATWALHGGLLPSLAPPADGPARISPDLASIVQLIMAAAIGYLFGSRARRAG</sequence>
<keyword evidence="3" id="KW-1185">Reference proteome</keyword>